<name>A0A6G4W900_9HYPH</name>
<dbReference type="AlphaFoldDB" id="A0A6G4W900"/>
<sequence length="132" mass="13549">MSLIGMKAEAAEHMVMSGKPTAEIQAISAKVGVAASPSQPAKSTACPSNEAAFPLAANIVISGPPVEFAVSNGFDTKTLARAEGEVRVTSVTGFQWGAESCRPAFQHGAAESSRSSKGFELSGRLLLQGLSL</sequence>
<comment type="caution">
    <text evidence="1">The sequence shown here is derived from an EMBL/GenBank/DDBJ whole genome shotgun (WGS) entry which is preliminary data.</text>
</comment>
<organism evidence="1 2">
    <name type="scientific">Allomesorhizobium camelthorni</name>
    <dbReference type="NCBI Taxonomy" id="475069"/>
    <lineage>
        <taxon>Bacteria</taxon>
        <taxon>Pseudomonadati</taxon>
        <taxon>Pseudomonadota</taxon>
        <taxon>Alphaproteobacteria</taxon>
        <taxon>Hyphomicrobiales</taxon>
        <taxon>Phyllobacteriaceae</taxon>
        <taxon>Allomesorhizobium</taxon>
    </lineage>
</organism>
<accession>A0A6G4W900</accession>
<dbReference type="RefSeq" id="WP_165025655.1">
    <property type="nucleotide sequence ID" value="NZ_JAAKZF010000006.1"/>
</dbReference>
<reference evidence="1 2" key="1">
    <citation type="submission" date="2020-02" db="EMBL/GenBank/DDBJ databases">
        <title>Genome sequence of strain CCNWXJ40-4.</title>
        <authorList>
            <person name="Gao J."/>
            <person name="Sun J."/>
        </authorList>
    </citation>
    <scope>NUCLEOTIDE SEQUENCE [LARGE SCALE GENOMIC DNA]</scope>
    <source>
        <strain evidence="1 2">CCNWXJ 40-4</strain>
    </source>
</reference>
<dbReference type="Proteomes" id="UP001642900">
    <property type="component" value="Unassembled WGS sequence"/>
</dbReference>
<evidence type="ECO:0000313" key="2">
    <source>
        <dbReference type="Proteomes" id="UP001642900"/>
    </source>
</evidence>
<evidence type="ECO:0000313" key="1">
    <source>
        <dbReference type="EMBL" id="NGO51079.1"/>
    </source>
</evidence>
<gene>
    <name evidence="1" type="ORF">G6N73_07770</name>
</gene>
<keyword evidence="2" id="KW-1185">Reference proteome</keyword>
<dbReference type="EMBL" id="JAAKZF010000006">
    <property type="protein sequence ID" value="NGO51079.1"/>
    <property type="molecule type" value="Genomic_DNA"/>
</dbReference>
<proteinExistence type="predicted"/>
<protein>
    <submittedName>
        <fullName evidence="1">Uncharacterized protein</fullName>
    </submittedName>
</protein>